<protein>
    <recommendedName>
        <fullName evidence="1">Reverse transcriptase zinc-binding domain-containing protein</fullName>
    </recommendedName>
</protein>
<keyword evidence="3" id="KW-1185">Reference proteome</keyword>
<evidence type="ECO:0000313" key="3">
    <source>
        <dbReference type="Proteomes" id="UP001152523"/>
    </source>
</evidence>
<accession>A0AAV0CVM0</accession>
<sequence>MRSKYGKRGLGDIKPTDSPTWRRISLISDLAEDMVVRDTNSIKWKHTKEGKFTTKSAYQALRPSGGRSLSSTHIWHPNQVPKVRLFLWRLWHKG</sequence>
<comment type="caution">
    <text evidence="2">The sequence shown here is derived from an EMBL/GenBank/DDBJ whole genome shotgun (WGS) entry which is preliminary data.</text>
</comment>
<organism evidence="2 3">
    <name type="scientific">Cuscuta epithymum</name>
    <dbReference type="NCBI Taxonomy" id="186058"/>
    <lineage>
        <taxon>Eukaryota</taxon>
        <taxon>Viridiplantae</taxon>
        <taxon>Streptophyta</taxon>
        <taxon>Embryophyta</taxon>
        <taxon>Tracheophyta</taxon>
        <taxon>Spermatophyta</taxon>
        <taxon>Magnoliopsida</taxon>
        <taxon>eudicotyledons</taxon>
        <taxon>Gunneridae</taxon>
        <taxon>Pentapetalae</taxon>
        <taxon>asterids</taxon>
        <taxon>lamiids</taxon>
        <taxon>Solanales</taxon>
        <taxon>Convolvulaceae</taxon>
        <taxon>Cuscuteae</taxon>
        <taxon>Cuscuta</taxon>
        <taxon>Cuscuta subgen. Cuscuta</taxon>
    </lineage>
</organism>
<dbReference type="Pfam" id="PF13966">
    <property type="entry name" value="zf-RVT"/>
    <property type="match status" value="1"/>
</dbReference>
<evidence type="ECO:0000259" key="1">
    <source>
        <dbReference type="Pfam" id="PF13966"/>
    </source>
</evidence>
<dbReference type="AlphaFoldDB" id="A0AAV0CVM0"/>
<dbReference type="EMBL" id="CAMAPF010000048">
    <property type="protein sequence ID" value="CAH9084805.1"/>
    <property type="molecule type" value="Genomic_DNA"/>
</dbReference>
<gene>
    <name evidence="2" type="ORF">CEPIT_LOCUS9040</name>
</gene>
<feature type="domain" description="Reverse transcriptase zinc-binding" evidence="1">
    <location>
        <begin position="52"/>
        <end position="93"/>
    </location>
</feature>
<reference evidence="2" key="1">
    <citation type="submission" date="2022-07" db="EMBL/GenBank/DDBJ databases">
        <authorList>
            <person name="Macas J."/>
            <person name="Novak P."/>
            <person name="Neumann P."/>
        </authorList>
    </citation>
    <scope>NUCLEOTIDE SEQUENCE</scope>
</reference>
<name>A0AAV0CVM0_9ASTE</name>
<evidence type="ECO:0000313" key="2">
    <source>
        <dbReference type="EMBL" id="CAH9084805.1"/>
    </source>
</evidence>
<feature type="non-terminal residue" evidence="2">
    <location>
        <position position="94"/>
    </location>
</feature>
<proteinExistence type="predicted"/>
<dbReference type="Proteomes" id="UP001152523">
    <property type="component" value="Unassembled WGS sequence"/>
</dbReference>
<dbReference type="InterPro" id="IPR026960">
    <property type="entry name" value="RVT-Znf"/>
</dbReference>